<reference evidence="18" key="3">
    <citation type="submission" date="2019-06" db="EMBL/GenBank/DDBJ databases">
        <authorList>
            <person name="Poynton C."/>
            <person name="Hasenbein S."/>
            <person name="Benoit J.B."/>
            <person name="Sepulveda M.S."/>
            <person name="Poelchau M.F."/>
            <person name="Murali S.C."/>
            <person name="Chen S."/>
            <person name="Glastad K.M."/>
            <person name="Werren J.H."/>
            <person name="Vineis J.H."/>
            <person name="Bowen J.L."/>
            <person name="Friedrich M."/>
            <person name="Jones J."/>
            <person name="Robertson H.M."/>
            <person name="Feyereisen R."/>
            <person name="Mechler-Hickson A."/>
            <person name="Mathers N."/>
            <person name="Lee C.E."/>
            <person name="Colbourne J.K."/>
            <person name="Biales A."/>
            <person name="Johnston J.S."/>
            <person name="Wellborn G.A."/>
            <person name="Rosendale A.J."/>
            <person name="Cridge A.G."/>
            <person name="Munoz-Torres M.C."/>
            <person name="Bain P.A."/>
            <person name="Manny A.R."/>
            <person name="Major K.M."/>
            <person name="Lambert F.N."/>
            <person name="Vulpe C.D."/>
            <person name="Tuck P."/>
            <person name="Blalock B.J."/>
            <person name="Lin Y.-Y."/>
            <person name="Smith M.E."/>
            <person name="Ochoa-Acuna H."/>
            <person name="Chen M.-J.M."/>
            <person name="Childers C.P."/>
            <person name="Qu J."/>
            <person name="Dugan S."/>
            <person name="Lee S.L."/>
            <person name="Chao H."/>
            <person name="Dinh H."/>
            <person name="Han Y."/>
            <person name="Doddapaneni H."/>
            <person name="Worley K.C."/>
            <person name="Muzny D.M."/>
            <person name="Gibbs R.A."/>
            <person name="Richards S."/>
        </authorList>
    </citation>
    <scope>NUCLEOTIDE SEQUENCE</scope>
    <source>
        <strain evidence="18">HAZT.00-mixed</strain>
        <tissue evidence="18">Whole organism</tissue>
    </source>
</reference>
<evidence type="ECO:0000256" key="11">
    <source>
        <dbReference type="ARBA" id="ARBA00023157"/>
    </source>
</evidence>
<evidence type="ECO:0000256" key="6">
    <source>
        <dbReference type="ARBA" id="ARBA00022737"/>
    </source>
</evidence>
<feature type="non-terminal residue" evidence="18">
    <location>
        <position position="849"/>
    </location>
</feature>
<feature type="transmembrane region" description="Helical" evidence="16">
    <location>
        <begin position="181"/>
        <end position="212"/>
    </location>
</feature>
<comment type="subcellular location">
    <subcellularLocation>
        <location evidence="1">Cell membrane</location>
        <topology evidence="1">Multi-pass membrane protein</topology>
    </subcellularLocation>
</comment>
<feature type="compositionally biased region" description="Basic and acidic residues" evidence="15">
    <location>
        <begin position="417"/>
        <end position="427"/>
    </location>
</feature>
<keyword evidence="3" id="KW-0894">Sodium channel</keyword>
<dbReference type="SUPFAM" id="SSF81324">
    <property type="entry name" value="Voltage-gated potassium channels"/>
    <property type="match status" value="1"/>
</dbReference>
<feature type="domain" description="Ion transport" evidence="17">
    <location>
        <begin position="73"/>
        <end position="302"/>
    </location>
</feature>
<feature type="coiled-coil region" evidence="14">
    <location>
        <begin position="336"/>
        <end position="363"/>
    </location>
</feature>
<sequence>MSKEPAKRLKCNGVSPSSPAALSASSQNIVDAETGDEDELVDRNCAKCRECCVSYRTWLKFQSMLYVVVHDAVFDLFIMLCIVLNTVFLAVEHHGMSETLDRILDYGNRVFTAVFTLECIMKIMALSQEFFINRWNVFDLIIVLASLLDLGLEIGSGLSVLRGMRLLRVLKLAQSWRTMRVLLSIIISTLGALGNLTFVLLIIIYIFAVIGMQIFGDNYTEANFYPDPVPRWNFTDFFHSFMMIFRILCGEWVEPLWDCMRAEKSGVKTCLAIFLPALVMGNFMVLNLFLALLLNSFNSDELKSRNDDMEEESKVVELLTKMLNFFLPQRFKRKIKTEAERRAEMLAQDKADEELQAARLRELFGECKQDTTELIVDMEPETIEPVKQVKIEEKAALKEKSEPREKQQMRTSAADSKAVRDCKDRGVKQAFSEPELRIEDKENKDDCADPTRRGYQRMPGSGDGRFGKQESIELSDFAKDGTQQRRGRVLPAKPSGNRRPGGSGRDYHESRGDHRDILNRRQHMESSGNREPFDVRDSSGYRPGGANLKDWDVEKGRRDPRNLDARDLADPSGLRETRIGTDTRDFRDERDLRDEREIIGFNNCDFSARTSDIRKFDPRSRLDYFERNPLDPYDLRGLDRRPDRYGLLTRKNDSLSDLRDDRYYDSLYYRNELGRFPLHQSMRESRRDIHDRMDSQKRAYLTRSDYSKGDTTYLRRPYPSGGIPPYQGNSAGADYHHARDVSSAYHDMSNFDQQGSCDDLPEITLDKDGDDKEEKEQDGEEPTTPLGNGGPEMKSLQAKQAESTQSWGAVISYVDEITTGVKDDEDPRFMKAERKVKLPPDCFPKIVYN</sequence>
<feature type="region of interest" description="Disordered" evidence="15">
    <location>
        <begin position="1"/>
        <end position="20"/>
    </location>
</feature>
<keyword evidence="7" id="KW-0851">Voltage-gated channel</keyword>
<organism evidence="18">
    <name type="scientific">Hyalella azteca</name>
    <name type="common">Amphipod</name>
    <dbReference type="NCBI Taxonomy" id="294128"/>
    <lineage>
        <taxon>Eukaryota</taxon>
        <taxon>Metazoa</taxon>
        <taxon>Ecdysozoa</taxon>
        <taxon>Arthropoda</taxon>
        <taxon>Crustacea</taxon>
        <taxon>Multicrustacea</taxon>
        <taxon>Malacostraca</taxon>
        <taxon>Eumalacostraca</taxon>
        <taxon>Peracarida</taxon>
        <taxon>Amphipoda</taxon>
        <taxon>Senticaudata</taxon>
        <taxon>Talitrida</taxon>
        <taxon>Talitroidea</taxon>
        <taxon>Hyalellidae</taxon>
        <taxon>Hyalella</taxon>
    </lineage>
</organism>
<evidence type="ECO:0000256" key="5">
    <source>
        <dbReference type="ARBA" id="ARBA00022692"/>
    </source>
</evidence>
<protein>
    <recommendedName>
        <fullName evidence="17">Ion transport domain-containing protein</fullName>
    </recommendedName>
</protein>
<keyword evidence="4" id="KW-1003">Cell membrane</keyword>
<feature type="transmembrane region" description="Helical" evidence="16">
    <location>
        <begin position="270"/>
        <end position="294"/>
    </location>
</feature>
<dbReference type="GO" id="GO:0019228">
    <property type="term" value="P:neuronal action potential"/>
    <property type="evidence" value="ECO:0007669"/>
    <property type="project" value="TreeGrafter"/>
</dbReference>
<dbReference type="GO" id="GO:0086010">
    <property type="term" value="P:membrane depolarization during action potential"/>
    <property type="evidence" value="ECO:0007669"/>
    <property type="project" value="TreeGrafter"/>
</dbReference>
<evidence type="ECO:0000256" key="12">
    <source>
        <dbReference type="ARBA" id="ARBA00023180"/>
    </source>
</evidence>
<keyword evidence="10 16" id="KW-0472">Membrane</keyword>
<feature type="compositionally biased region" description="Basic and acidic residues" evidence="15">
    <location>
        <begin position="434"/>
        <end position="452"/>
    </location>
</feature>
<evidence type="ECO:0000256" key="15">
    <source>
        <dbReference type="SAM" id="MobiDB-lite"/>
    </source>
</evidence>
<evidence type="ECO:0000256" key="3">
    <source>
        <dbReference type="ARBA" id="ARBA00022461"/>
    </source>
</evidence>
<dbReference type="Gene3D" id="1.10.287.70">
    <property type="match status" value="1"/>
</dbReference>
<proteinExistence type="predicted"/>
<comment type="caution">
    <text evidence="18">The sequence shown here is derived from an EMBL/GenBank/DDBJ whole genome shotgun (WGS) entry which is preliminary data.</text>
</comment>
<feature type="compositionally biased region" description="Basic and acidic residues" evidence="15">
    <location>
        <begin position="505"/>
        <end position="524"/>
    </location>
</feature>
<dbReference type="InterPro" id="IPR043203">
    <property type="entry name" value="VGCC_Ca_Na"/>
</dbReference>
<reference evidence="18" key="1">
    <citation type="submission" date="2014-08" db="EMBL/GenBank/DDBJ databases">
        <authorList>
            <person name="Murali S."/>
            <person name="Richards S."/>
            <person name="Bandaranaike D."/>
            <person name="Bellair M."/>
            <person name="Blankenburg K."/>
            <person name="Chao H."/>
            <person name="Dinh H."/>
            <person name="Doddapaneni H."/>
            <person name="Dugan-Rocha S."/>
            <person name="Elkadiri S."/>
            <person name="Gnanaolivu R."/>
            <person name="Hughes D."/>
            <person name="Lee S."/>
            <person name="Li M."/>
            <person name="Ming W."/>
            <person name="Munidasa M."/>
            <person name="Muniz J."/>
            <person name="Nguyen L."/>
            <person name="Osuji N."/>
            <person name="Pu L.-L."/>
            <person name="Puazo M."/>
            <person name="Skinner E."/>
            <person name="Qu C."/>
            <person name="Quiroz J."/>
            <person name="Raj R."/>
            <person name="Weissenberger G."/>
            <person name="Xin Y."/>
            <person name="Zou X."/>
            <person name="Han Y."/>
            <person name="Worley K."/>
            <person name="Muzny D."/>
            <person name="Gibbs R."/>
        </authorList>
    </citation>
    <scope>NUCLEOTIDE SEQUENCE</scope>
    <source>
        <strain evidence="18">HAZT.00-mixed</strain>
        <tissue evidence="18">Whole organism</tissue>
    </source>
</reference>
<keyword evidence="8 16" id="KW-1133">Transmembrane helix</keyword>
<dbReference type="InterPro" id="IPR005821">
    <property type="entry name" value="Ion_trans_dom"/>
</dbReference>
<evidence type="ECO:0000256" key="13">
    <source>
        <dbReference type="ARBA" id="ARBA00023201"/>
    </source>
</evidence>
<dbReference type="InterPro" id="IPR027359">
    <property type="entry name" value="Volt_channel_dom_sf"/>
</dbReference>
<dbReference type="Gene3D" id="1.20.120.350">
    <property type="entry name" value="Voltage-gated potassium channels. Chain C"/>
    <property type="match status" value="1"/>
</dbReference>
<feature type="compositionally biased region" description="Basic and acidic residues" evidence="15">
    <location>
        <begin position="549"/>
        <end position="580"/>
    </location>
</feature>
<evidence type="ECO:0000256" key="1">
    <source>
        <dbReference type="ARBA" id="ARBA00004651"/>
    </source>
</evidence>
<feature type="compositionally biased region" description="Basic and acidic residues" evidence="15">
    <location>
        <begin position="764"/>
        <end position="775"/>
    </location>
</feature>
<evidence type="ECO:0000256" key="10">
    <source>
        <dbReference type="ARBA" id="ARBA00023136"/>
    </source>
</evidence>
<dbReference type="FunFam" id="1.20.120.350:FF:000019">
    <property type="entry name" value="Sodium channel protein"/>
    <property type="match status" value="1"/>
</dbReference>
<keyword evidence="6" id="KW-0677">Repeat</keyword>
<keyword evidence="7" id="KW-0406">Ion transport</keyword>
<dbReference type="Proteomes" id="UP000711488">
    <property type="component" value="Unassembled WGS sequence"/>
</dbReference>
<feature type="transmembrane region" description="Helical" evidence="16">
    <location>
        <begin position="140"/>
        <end position="161"/>
    </location>
</feature>
<feature type="transmembrane region" description="Helical" evidence="16">
    <location>
        <begin position="64"/>
        <end position="91"/>
    </location>
</feature>
<feature type="region of interest" description="Disordered" evidence="15">
    <location>
        <begin position="395"/>
        <end position="580"/>
    </location>
</feature>
<dbReference type="GO" id="GO:0001518">
    <property type="term" value="C:voltage-gated sodium channel complex"/>
    <property type="evidence" value="ECO:0007669"/>
    <property type="project" value="TreeGrafter"/>
</dbReference>
<dbReference type="FunFam" id="1.10.287.70:FF:000370">
    <property type="entry name" value="Sodium channel protein 60E"/>
    <property type="match status" value="1"/>
</dbReference>
<dbReference type="PANTHER" id="PTHR10037">
    <property type="entry name" value="VOLTAGE-GATED CATION CHANNEL CALCIUM AND SODIUM"/>
    <property type="match status" value="1"/>
</dbReference>
<keyword evidence="7" id="KW-0407">Ion channel</keyword>
<dbReference type="GO" id="GO:0005248">
    <property type="term" value="F:voltage-gated sodium channel activity"/>
    <property type="evidence" value="ECO:0007669"/>
    <property type="project" value="TreeGrafter"/>
</dbReference>
<evidence type="ECO:0000259" key="17">
    <source>
        <dbReference type="Pfam" id="PF00520"/>
    </source>
</evidence>
<feature type="compositionally biased region" description="Basic and acidic residues" evidence="15">
    <location>
        <begin position="465"/>
        <end position="483"/>
    </location>
</feature>
<reference evidence="18" key="2">
    <citation type="journal article" date="2018" name="Environ. Sci. Technol.">
        <title>The Toxicogenome of Hyalella azteca: A Model for Sediment Ecotoxicology and Evolutionary Toxicology.</title>
        <authorList>
            <person name="Poynton H.C."/>
            <person name="Hasenbein S."/>
            <person name="Benoit J.B."/>
            <person name="Sepulveda M.S."/>
            <person name="Poelchau M.F."/>
            <person name="Hughes D.S.T."/>
            <person name="Murali S.C."/>
            <person name="Chen S."/>
            <person name="Glastad K.M."/>
            <person name="Goodisman M.A.D."/>
            <person name="Werren J.H."/>
            <person name="Vineis J.H."/>
            <person name="Bowen J.L."/>
            <person name="Friedrich M."/>
            <person name="Jones J."/>
            <person name="Robertson H.M."/>
            <person name="Feyereisen R."/>
            <person name="Mechler-Hickson A."/>
            <person name="Mathers N."/>
            <person name="Lee C.E."/>
            <person name="Colbourne J.K."/>
            <person name="Biales A."/>
            <person name="Johnston J.S."/>
            <person name="Wellborn G.A."/>
            <person name="Rosendale A.J."/>
            <person name="Cridge A.G."/>
            <person name="Munoz-Torres M.C."/>
            <person name="Bain P.A."/>
            <person name="Manny A.R."/>
            <person name="Major K.M."/>
            <person name="Lambert F.N."/>
            <person name="Vulpe C.D."/>
            <person name="Tuck P."/>
            <person name="Blalock B.J."/>
            <person name="Lin Y.Y."/>
            <person name="Smith M.E."/>
            <person name="Ochoa-Acuna H."/>
            <person name="Chen M.M."/>
            <person name="Childers C.P."/>
            <person name="Qu J."/>
            <person name="Dugan S."/>
            <person name="Lee S.L."/>
            <person name="Chao H."/>
            <person name="Dinh H."/>
            <person name="Han Y."/>
            <person name="Doddapaneni H."/>
            <person name="Worley K.C."/>
            <person name="Muzny D.M."/>
            <person name="Gibbs R.A."/>
            <person name="Richards S."/>
        </authorList>
    </citation>
    <scope>NUCLEOTIDE SEQUENCE</scope>
    <source>
        <strain evidence="18">HAZT.00-mixed</strain>
        <tissue evidence="18">Whole organism</tissue>
    </source>
</reference>
<dbReference type="EMBL" id="JQDR03007133">
    <property type="protein sequence ID" value="KAA0199083.1"/>
    <property type="molecule type" value="Genomic_DNA"/>
</dbReference>
<evidence type="ECO:0000256" key="4">
    <source>
        <dbReference type="ARBA" id="ARBA00022475"/>
    </source>
</evidence>
<feature type="region of interest" description="Disordered" evidence="15">
    <location>
        <begin position="684"/>
        <end position="734"/>
    </location>
</feature>
<evidence type="ECO:0000256" key="7">
    <source>
        <dbReference type="ARBA" id="ARBA00022882"/>
    </source>
</evidence>
<dbReference type="PANTHER" id="PTHR10037:SF62">
    <property type="entry name" value="SODIUM CHANNEL PROTEIN 60E"/>
    <property type="match status" value="1"/>
</dbReference>
<evidence type="ECO:0000256" key="8">
    <source>
        <dbReference type="ARBA" id="ARBA00022989"/>
    </source>
</evidence>
<feature type="compositionally biased region" description="Basic and acidic residues" evidence="15">
    <location>
        <begin position="395"/>
        <end position="408"/>
    </location>
</feature>
<keyword evidence="12" id="KW-0325">Glycoprotein</keyword>
<feature type="compositionally biased region" description="Basic and acidic residues" evidence="15">
    <location>
        <begin position="684"/>
        <end position="697"/>
    </location>
</feature>
<keyword evidence="5 16" id="KW-0812">Transmembrane</keyword>
<evidence type="ECO:0000256" key="14">
    <source>
        <dbReference type="SAM" id="Coils"/>
    </source>
</evidence>
<name>A0A6A0H401_HYAAZ</name>
<feature type="region of interest" description="Disordered" evidence="15">
    <location>
        <begin position="748"/>
        <end position="802"/>
    </location>
</feature>
<gene>
    <name evidence="18" type="ORF">HAZT_HAZT003392</name>
</gene>
<feature type="transmembrane region" description="Helical" evidence="16">
    <location>
        <begin position="232"/>
        <end position="249"/>
    </location>
</feature>
<evidence type="ECO:0000313" key="18">
    <source>
        <dbReference type="EMBL" id="KAA0199083.1"/>
    </source>
</evidence>
<evidence type="ECO:0000256" key="2">
    <source>
        <dbReference type="ARBA" id="ARBA00022448"/>
    </source>
</evidence>
<keyword evidence="9" id="KW-0915">Sodium</keyword>
<dbReference type="AlphaFoldDB" id="A0A6A0H401"/>
<dbReference type="Pfam" id="PF00520">
    <property type="entry name" value="Ion_trans"/>
    <property type="match status" value="1"/>
</dbReference>
<evidence type="ECO:0000256" key="9">
    <source>
        <dbReference type="ARBA" id="ARBA00023053"/>
    </source>
</evidence>
<keyword evidence="11" id="KW-1015">Disulfide bond</keyword>
<accession>A0A6A0H401</accession>
<keyword evidence="14" id="KW-0175">Coiled coil</keyword>
<evidence type="ECO:0000256" key="16">
    <source>
        <dbReference type="SAM" id="Phobius"/>
    </source>
</evidence>
<keyword evidence="2" id="KW-0813">Transport</keyword>
<keyword evidence="13" id="KW-0739">Sodium transport</keyword>